<accession>A0A9K3HZD4</accession>
<feature type="compositionally biased region" description="Basic and acidic residues" evidence="1">
    <location>
        <begin position="422"/>
        <end position="432"/>
    </location>
</feature>
<reference evidence="2" key="1">
    <citation type="journal article" date="2017" name="Nature">
        <title>The sunflower genome provides insights into oil metabolism, flowering and Asterid evolution.</title>
        <authorList>
            <person name="Badouin H."/>
            <person name="Gouzy J."/>
            <person name="Grassa C.J."/>
            <person name="Murat F."/>
            <person name="Staton S.E."/>
            <person name="Cottret L."/>
            <person name="Lelandais-Briere C."/>
            <person name="Owens G.L."/>
            <person name="Carrere S."/>
            <person name="Mayjonade B."/>
            <person name="Legrand L."/>
            <person name="Gill N."/>
            <person name="Kane N.C."/>
            <person name="Bowers J.E."/>
            <person name="Hubner S."/>
            <person name="Bellec A."/>
            <person name="Berard A."/>
            <person name="Berges H."/>
            <person name="Blanchet N."/>
            <person name="Boniface M.C."/>
            <person name="Brunel D."/>
            <person name="Catrice O."/>
            <person name="Chaidir N."/>
            <person name="Claudel C."/>
            <person name="Donnadieu C."/>
            <person name="Faraut T."/>
            <person name="Fievet G."/>
            <person name="Helmstetter N."/>
            <person name="King M."/>
            <person name="Knapp S.J."/>
            <person name="Lai Z."/>
            <person name="Le Paslier M.C."/>
            <person name="Lippi Y."/>
            <person name="Lorenzon L."/>
            <person name="Mandel J.R."/>
            <person name="Marage G."/>
            <person name="Marchand G."/>
            <person name="Marquand E."/>
            <person name="Bret-Mestries E."/>
            <person name="Morien E."/>
            <person name="Nambeesan S."/>
            <person name="Nguyen T."/>
            <person name="Pegot-Espagnet P."/>
            <person name="Pouilly N."/>
            <person name="Raftis F."/>
            <person name="Sallet E."/>
            <person name="Schiex T."/>
            <person name="Thomas J."/>
            <person name="Vandecasteele C."/>
            <person name="Vares D."/>
            <person name="Vear F."/>
            <person name="Vautrin S."/>
            <person name="Crespi M."/>
            <person name="Mangin B."/>
            <person name="Burke J.M."/>
            <person name="Salse J."/>
            <person name="Munos S."/>
            <person name="Vincourt P."/>
            <person name="Rieseberg L.H."/>
            <person name="Langlade N.B."/>
        </authorList>
    </citation>
    <scope>NUCLEOTIDE SEQUENCE</scope>
    <source>
        <tissue evidence="2">Leaves</tissue>
    </source>
</reference>
<dbReference type="Proteomes" id="UP000215914">
    <property type="component" value="Unassembled WGS sequence"/>
</dbReference>
<reference evidence="2" key="2">
    <citation type="submission" date="2020-06" db="EMBL/GenBank/DDBJ databases">
        <title>Helianthus annuus Genome sequencing and assembly Release 2.</title>
        <authorList>
            <person name="Gouzy J."/>
            <person name="Langlade N."/>
            <person name="Munos S."/>
        </authorList>
    </citation>
    <scope>NUCLEOTIDE SEQUENCE</scope>
    <source>
        <tissue evidence="2">Leaves</tissue>
    </source>
</reference>
<dbReference type="EMBL" id="MNCJ02000325">
    <property type="protein sequence ID" value="KAF5787180.1"/>
    <property type="molecule type" value="Genomic_DNA"/>
</dbReference>
<feature type="compositionally biased region" description="Polar residues" evidence="1">
    <location>
        <begin position="22"/>
        <end position="36"/>
    </location>
</feature>
<dbReference type="PANTHER" id="PTHR33448:SF4">
    <property type="entry name" value="CHLOROPLAST PROTEIN HCF243"/>
    <property type="match status" value="1"/>
</dbReference>
<dbReference type="AlphaFoldDB" id="A0A9K3HZD4"/>
<dbReference type="Gramene" id="mRNA:HanXRQr2_Chr10g0449891">
    <property type="protein sequence ID" value="CDS:HanXRQr2_Chr10g0449891.1"/>
    <property type="gene ID" value="HanXRQr2_Chr10g0449891"/>
</dbReference>
<feature type="region of interest" description="Disordered" evidence="1">
    <location>
        <begin position="382"/>
        <end position="432"/>
    </location>
</feature>
<gene>
    <name evidence="2" type="ORF">HanXRQr2_Chr10g0449891</name>
</gene>
<evidence type="ECO:0000256" key="1">
    <source>
        <dbReference type="SAM" id="MobiDB-lite"/>
    </source>
</evidence>
<sequence length="686" mass="76959">MKISSKSLLSPGRAGVRDPPISLSTSLSRRLKNSGSVKGGASPAMFPTTVKKRGSFENPEPSSPKVTCIGQVRVRGKKKQAKKLRTLSRRHSGYGDRSAGEVSFRKVEHPLNGFCSKGYKDKESLNLGPNGGQNQSQSQSQECSQVQRSWVHFPVTICEALRAFGSEFSCLIPCRTERGKEEKMVGAEEGNRQGSCGAVFARWLVAVQDGDGGGERDIELVVGDEDEDDDEEEVVVRKRRHVFEDLEIVNGRIEGHKDEARVSVCVPPKNALLLMRCRSDPMKSEALVNRSWEPSVARNEEEDEEFFDSKNHIENDSKKPQATLEVEQQQVMVVNQDQENVQQIEAKQYQEHKNVQQDDDNMDQDEANQDQELDNVQKDKVGEDQELANVQNDEVGQDQELDNVQNDEAGQDQELDNVQNDEAGRDQEHDNVQKYEVGQDQEYEQTEVEEESFYLVSLFEEIMNQDYKIQEDDEAHEEDDDAEIGAEESTMATEFAKISETHEEEMVNEVEEHNNGVSKVENEAEEKRVSEEVLPDCLLLMMHEPKLSINVSKETWVCSTDFIRRSSYRRKPPAPPPPIKADGGDESSVGTTTTANDMTRVCNREFPAVLQQPARSSCSLPMAASMATVLEEKLANAVGYEPFVLTRCKSEPMKTAASKLLLVPESCVWENRKLEGLSRVTFGLGF</sequence>
<comment type="caution">
    <text evidence="2">The sequence shown here is derived from an EMBL/GenBank/DDBJ whole genome shotgun (WGS) entry which is preliminary data.</text>
</comment>
<protein>
    <submittedName>
        <fullName evidence="2">Uncharacterized protein</fullName>
    </submittedName>
</protein>
<evidence type="ECO:0000313" key="2">
    <source>
        <dbReference type="EMBL" id="KAF5787180.1"/>
    </source>
</evidence>
<evidence type="ECO:0000313" key="3">
    <source>
        <dbReference type="Proteomes" id="UP000215914"/>
    </source>
</evidence>
<feature type="region of interest" description="Disordered" evidence="1">
    <location>
        <begin position="567"/>
        <end position="590"/>
    </location>
</feature>
<proteinExistence type="predicted"/>
<dbReference type="PANTHER" id="PTHR33448">
    <property type="entry name" value="CHLOROPLAST PROTEIN HCF243-RELATED"/>
    <property type="match status" value="1"/>
</dbReference>
<name>A0A9K3HZD4_HELAN</name>
<organism evidence="2 3">
    <name type="scientific">Helianthus annuus</name>
    <name type="common">Common sunflower</name>
    <dbReference type="NCBI Taxonomy" id="4232"/>
    <lineage>
        <taxon>Eukaryota</taxon>
        <taxon>Viridiplantae</taxon>
        <taxon>Streptophyta</taxon>
        <taxon>Embryophyta</taxon>
        <taxon>Tracheophyta</taxon>
        <taxon>Spermatophyta</taxon>
        <taxon>Magnoliopsida</taxon>
        <taxon>eudicotyledons</taxon>
        <taxon>Gunneridae</taxon>
        <taxon>Pentapetalae</taxon>
        <taxon>asterids</taxon>
        <taxon>campanulids</taxon>
        <taxon>Asterales</taxon>
        <taxon>Asteraceae</taxon>
        <taxon>Asteroideae</taxon>
        <taxon>Heliantheae alliance</taxon>
        <taxon>Heliantheae</taxon>
        <taxon>Helianthus</taxon>
    </lineage>
</organism>
<feature type="region of interest" description="Disordered" evidence="1">
    <location>
        <begin position="1"/>
        <end position="68"/>
    </location>
</feature>
<keyword evidence="3" id="KW-1185">Reference proteome</keyword>